<evidence type="ECO:0000256" key="4">
    <source>
        <dbReference type="ARBA" id="ARBA00007439"/>
    </source>
</evidence>
<keyword evidence="6" id="KW-0413">Isomerase</keyword>
<comment type="similarity">
    <text evidence="4">Belongs to the NanE family.</text>
</comment>
<dbReference type="AlphaFoldDB" id="A0A5C1YDS4"/>
<evidence type="ECO:0000256" key="5">
    <source>
        <dbReference type="ARBA" id="ARBA00013180"/>
    </source>
</evidence>
<dbReference type="EC" id="5.1.3.9" evidence="5"/>
<dbReference type="GO" id="GO:0019262">
    <property type="term" value="P:N-acetylneuraminate catabolic process"/>
    <property type="evidence" value="ECO:0007669"/>
    <property type="project" value="UniProtKB-UniPathway"/>
</dbReference>
<evidence type="ECO:0000256" key="7">
    <source>
        <dbReference type="ARBA" id="ARBA00023277"/>
    </source>
</evidence>
<evidence type="ECO:0000256" key="2">
    <source>
        <dbReference type="ARBA" id="ARBA00002147"/>
    </source>
</evidence>
<comment type="function">
    <text evidence="2">Converts N-acetylmannosamine-6-phosphate (ManNAc-6-P) to N-acetylglucosamine-6-phosphate (GlcNAc-6-P).</text>
</comment>
<dbReference type="Gene3D" id="3.20.20.70">
    <property type="entry name" value="Aldolase class I"/>
    <property type="match status" value="1"/>
</dbReference>
<dbReference type="InterPro" id="IPR011060">
    <property type="entry name" value="RibuloseP-bd_barrel"/>
</dbReference>
<dbReference type="OrthoDB" id="9781704at2"/>
<organism evidence="9 10">
    <name type="scientific">Agromyces intestinalis</name>
    <dbReference type="NCBI Taxonomy" id="2592652"/>
    <lineage>
        <taxon>Bacteria</taxon>
        <taxon>Bacillati</taxon>
        <taxon>Actinomycetota</taxon>
        <taxon>Actinomycetes</taxon>
        <taxon>Micrococcales</taxon>
        <taxon>Microbacteriaceae</taxon>
        <taxon>Agromyces</taxon>
    </lineage>
</organism>
<evidence type="ECO:0000256" key="6">
    <source>
        <dbReference type="ARBA" id="ARBA00023235"/>
    </source>
</evidence>
<dbReference type="EMBL" id="CP043505">
    <property type="protein sequence ID" value="QEO14204.1"/>
    <property type="molecule type" value="Genomic_DNA"/>
</dbReference>
<evidence type="ECO:0000256" key="1">
    <source>
        <dbReference type="ARBA" id="ARBA00000056"/>
    </source>
</evidence>
<feature type="compositionally biased region" description="Basic and acidic residues" evidence="8">
    <location>
        <begin position="7"/>
        <end position="30"/>
    </location>
</feature>
<accession>A0A5C1YDS4</accession>
<dbReference type="KEGG" id="ail:FLP10_07070"/>
<dbReference type="GO" id="GO:0047465">
    <property type="term" value="F:N-acylglucosamine-6-phosphate 2-epimerase activity"/>
    <property type="evidence" value="ECO:0007669"/>
    <property type="project" value="UniProtKB-EC"/>
</dbReference>
<reference evidence="9 10" key="1">
    <citation type="submission" date="2019-09" db="EMBL/GenBank/DDBJ databases">
        <title>Genome sequencing of strain KACC 19306.</title>
        <authorList>
            <person name="Heo J."/>
            <person name="Kim S.-J."/>
            <person name="Kim J.-S."/>
            <person name="Hong S.-B."/>
            <person name="Kwon S.-W."/>
        </authorList>
    </citation>
    <scope>NUCLEOTIDE SEQUENCE [LARGE SCALE GENOMIC DNA]</scope>
    <source>
        <strain evidence="9 10">KACC 19306</strain>
    </source>
</reference>
<comment type="catalytic activity">
    <reaction evidence="1">
        <text>an N-acyl-D-glucosamine 6-phosphate = an N-acyl-D-mannosamine 6-phosphate</text>
        <dbReference type="Rhea" id="RHEA:23932"/>
        <dbReference type="ChEBI" id="CHEBI:57599"/>
        <dbReference type="ChEBI" id="CHEBI:57666"/>
        <dbReference type="EC" id="5.1.3.9"/>
    </reaction>
</comment>
<dbReference type="PANTHER" id="PTHR36204">
    <property type="entry name" value="N-ACETYLMANNOSAMINE-6-PHOSPHATE 2-EPIMERASE-RELATED"/>
    <property type="match status" value="1"/>
</dbReference>
<sequence length="258" mass="26388">MLIPTEVADRRIGRGRPAEDAHHAAGDRQVRRTEPFRRGLVVSLLPTPTSPWSRPDDIARLAIAADAGGAVAVRVGSATAVRAVRMTVPGLPIIARHTSPDGFDLVAGVDEIAAMGLSGADLVEIDVDDAASLALVSQATFDGFRIAARVDRRRLATAAVDAGAGAIVFAPPVRGGAGAPVIHALLDAVGAATPTIVDHDADAPEVAAASLRLGAHGVVIGAGITDPMRLTWTYATALTGIAAEDPQDANEGHAVEAR</sequence>
<dbReference type="InterPro" id="IPR007260">
    <property type="entry name" value="NanE"/>
</dbReference>
<dbReference type="Proteomes" id="UP000324678">
    <property type="component" value="Chromosome"/>
</dbReference>
<dbReference type="PANTHER" id="PTHR36204:SF1">
    <property type="entry name" value="N-ACETYLMANNOSAMINE-6-PHOSPHATE 2-EPIMERASE-RELATED"/>
    <property type="match status" value="1"/>
</dbReference>
<keyword evidence="10" id="KW-1185">Reference proteome</keyword>
<dbReference type="RefSeq" id="WP_149160225.1">
    <property type="nucleotide sequence ID" value="NZ_CP043505.1"/>
</dbReference>
<gene>
    <name evidence="9" type="ORF">FLP10_07070</name>
</gene>
<feature type="region of interest" description="Disordered" evidence="8">
    <location>
        <begin position="1"/>
        <end position="30"/>
    </location>
</feature>
<dbReference type="GO" id="GO:0005829">
    <property type="term" value="C:cytosol"/>
    <property type="evidence" value="ECO:0007669"/>
    <property type="project" value="TreeGrafter"/>
</dbReference>
<dbReference type="UniPathway" id="UPA00629">
    <property type="reaction ID" value="UER00682"/>
</dbReference>
<protein>
    <recommendedName>
        <fullName evidence="5">N-acylglucosamine-6-phosphate 2-epimerase</fullName>
        <ecNumber evidence="5">5.1.3.9</ecNumber>
    </recommendedName>
</protein>
<keyword evidence="7" id="KW-0119">Carbohydrate metabolism</keyword>
<evidence type="ECO:0000256" key="3">
    <source>
        <dbReference type="ARBA" id="ARBA00005081"/>
    </source>
</evidence>
<dbReference type="GO" id="GO:0006053">
    <property type="term" value="P:N-acetylmannosamine catabolic process"/>
    <property type="evidence" value="ECO:0007669"/>
    <property type="project" value="TreeGrafter"/>
</dbReference>
<evidence type="ECO:0000313" key="10">
    <source>
        <dbReference type="Proteomes" id="UP000324678"/>
    </source>
</evidence>
<evidence type="ECO:0000256" key="8">
    <source>
        <dbReference type="SAM" id="MobiDB-lite"/>
    </source>
</evidence>
<name>A0A5C1YDS4_9MICO</name>
<evidence type="ECO:0000313" key="9">
    <source>
        <dbReference type="EMBL" id="QEO14204.1"/>
    </source>
</evidence>
<comment type="pathway">
    <text evidence="3">Amino-sugar metabolism; N-acetylneuraminate degradation; D-fructose 6-phosphate from N-acetylneuraminate: step 3/5.</text>
</comment>
<dbReference type="SUPFAM" id="SSF51366">
    <property type="entry name" value="Ribulose-phoshate binding barrel"/>
    <property type="match status" value="1"/>
</dbReference>
<proteinExistence type="inferred from homology"/>
<dbReference type="InterPro" id="IPR013785">
    <property type="entry name" value="Aldolase_TIM"/>
</dbReference>